<gene>
    <name evidence="5" type="primary">nreC_2</name>
    <name evidence="6" type="ORF">HT99x_007650</name>
    <name evidence="5" type="ORF">HT99x_02045</name>
</gene>
<dbReference type="RefSeq" id="WP_075066672.1">
    <property type="nucleotide sequence ID" value="NZ_LKAJ02000001.1"/>
</dbReference>
<dbReference type="PRINTS" id="PR00038">
    <property type="entry name" value="HTHLUXR"/>
</dbReference>
<keyword evidence="1" id="KW-0805">Transcription regulation</keyword>
<dbReference type="InterPro" id="IPR036693">
    <property type="entry name" value="TF_LuxR_autoind-bd_dom_sf"/>
</dbReference>
<dbReference type="Proteomes" id="UP000051497">
    <property type="component" value="Unassembled WGS sequence"/>
</dbReference>
<evidence type="ECO:0000256" key="3">
    <source>
        <dbReference type="ARBA" id="ARBA00023163"/>
    </source>
</evidence>
<dbReference type="SUPFAM" id="SSF75516">
    <property type="entry name" value="Pheromone-binding domain of LuxR-like quorum-sensing transcription factors"/>
    <property type="match status" value="1"/>
</dbReference>
<dbReference type="EMBL" id="LKAJ02000001">
    <property type="protein sequence ID" value="MCS5711305.1"/>
    <property type="molecule type" value="Genomic_DNA"/>
</dbReference>
<dbReference type="PANTHER" id="PTHR44688">
    <property type="entry name" value="DNA-BINDING TRANSCRIPTIONAL ACTIVATOR DEVR_DOSR"/>
    <property type="match status" value="1"/>
</dbReference>
<evidence type="ECO:0000256" key="2">
    <source>
        <dbReference type="ARBA" id="ARBA00023125"/>
    </source>
</evidence>
<evidence type="ECO:0000256" key="1">
    <source>
        <dbReference type="ARBA" id="ARBA00023015"/>
    </source>
</evidence>
<evidence type="ECO:0000313" key="5">
    <source>
        <dbReference type="EMBL" id="KRG20828.1"/>
    </source>
</evidence>
<dbReference type="InterPro" id="IPR000792">
    <property type="entry name" value="Tscrpt_reg_LuxR_C"/>
</dbReference>
<keyword evidence="3" id="KW-0804">Transcription</keyword>
<feature type="domain" description="HTH luxR-type" evidence="4">
    <location>
        <begin position="187"/>
        <end position="252"/>
    </location>
</feature>
<dbReference type="GO" id="GO:0006355">
    <property type="term" value="P:regulation of DNA-templated transcription"/>
    <property type="evidence" value="ECO:0007669"/>
    <property type="project" value="InterPro"/>
</dbReference>
<dbReference type="EMBL" id="LKAJ01000008">
    <property type="protein sequence ID" value="KRG20828.1"/>
    <property type="molecule type" value="Genomic_DNA"/>
</dbReference>
<dbReference type="CDD" id="cd06170">
    <property type="entry name" value="LuxR_C_like"/>
    <property type="match status" value="1"/>
</dbReference>
<evidence type="ECO:0000259" key="4">
    <source>
        <dbReference type="PROSITE" id="PS50043"/>
    </source>
</evidence>
<comment type="caution">
    <text evidence="5">The sequence shown here is derived from an EMBL/GenBank/DDBJ whole genome shotgun (WGS) entry which is preliminary data.</text>
</comment>
<dbReference type="SUPFAM" id="SSF46894">
    <property type="entry name" value="C-terminal effector domain of the bipartite response regulators"/>
    <property type="match status" value="1"/>
</dbReference>
<sequence length="262" mass="30461">MQLNENHISYQAEADVKKLLSPLTKLGAISYFCYGVNYPDTSGFSLHTHSGFYESWFENEFPFCGFHLETGWYLWDNILPQGQIDVARDFNIGNGIIHVKHHHDRTQVFSFATRPEYKHVIDFYMNNLNFLKRFSQYFVQNADDIIQIADKQRILPPSGMVLDNPELRKSVYNKESFPLIEGFLNELSYPFNLLSERESESYRLLIQGYSNTEISHKLGLSTKTVDVYINRIKAKLNCENRKALIHKAHDSGIIEYYLDAIA</sequence>
<dbReference type="Pfam" id="PF00196">
    <property type="entry name" value="GerE"/>
    <property type="match status" value="1"/>
</dbReference>
<dbReference type="GO" id="GO:0003677">
    <property type="term" value="F:DNA binding"/>
    <property type="evidence" value="ECO:0007669"/>
    <property type="project" value="UniProtKB-KW"/>
</dbReference>
<protein>
    <submittedName>
        <fullName evidence="6">LuxR C-terminal-related transcriptional regulator</fullName>
    </submittedName>
    <submittedName>
        <fullName evidence="5">Oxygen regulatory protein NreC</fullName>
    </submittedName>
</protein>
<dbReference type="PANTHER" id="PTHR44688:SF16">
    <property type="entry name" value="DNA-BINDING TRANSCRIPTIONAL ACTIVATOR DEVR_DOSR"/>
    <property type="match status" value="1"/>
</dbReference>
<proteinExistence type="predicted"/>
<name>A0A0Q9YJM7_9GAMM</name>
<dbReference type="PROSITE" id="PS50043">
    <property type="entry name" value="HTH_LUXR_2"/>
    <property type="match status" value="1"/>
</dbReference>
<evidence type="ECO:0000313" key="7">
    <source>
        <dbReference type="Proteomes" id="UP000051497"/>
    </source>
</evidence>
<evidence type="ECO:0000313" key="6">
    <source>
        <dbReference type="EMBL" id="MCS5711305.1"/>
    </source>
</evidence>
<keyword evidence="2" id="KW-0238">DNA-binding</keyword>
<organism evidence="5">
    <name type="scientific">Candidatus Berkiella aquae</name>
    <dbReference type="NCBI Taxonomy" id="295108"/>
    <lineage>
        <taxon>Bacteria</taxon>
        <taxon>Pseudomonadati</taxon>
        <taxon>Pseudomonadota</taxon>
        <taxon>Gammaproteobacteria</taxon>
        <taxon>Candidatus Berkiellales</taxon>
        <taxon>Candidatus Berkiellaceae</taxon>
        <taxon>Candidatus Berkiella</taxon>
    </lineage>
</organism>
<reference evidence="5" key="1">
    <citation type="submission" date="2015-09" db="EMBL/GenBank/DDBJ databases">
        <title>Draft Genome Sequences of Two Novel Amoeba-resistant Intranuclear Bacteria, Candidatus Berkiella cookevillensis and Candidatus Berkiella aquae.</title>
        <authorList>
            <person name="Mehari Y.T."/>
            <person name="Arivett B.A."/>
            <person name="Farone A.L."/>
            <person name="Gunderson J.H."/>
            <person name="Farone M.B."/>
        </authorList>
    </citation>
    <scope>NUCLEOTIDE SEQUENCE [LARGE SCALE GENOMIC DNA]</scope>
    <source>
        <strain evidence="5">HT99</strain>
    </source>
</reference>
<accession>A0A0Q9YJM7</accession>
<dbReference type="InterPro" id="IPR016032">
    <property type="entry name" value="Sig_transdc_resp-reg_C-effctor"/>
</dbReference>
<keyword evidence="7" id="KW-1185">Reference proteome</keyword>
<dbReference type="STRING" id="295108.HT99x_02045"/>
<dbReference type="Gene3D" id="1.10.10.10">
    <property type="entry name" value="Winged helix-like DNA-binding domain superfamily/Winged helix DNA-binding domain"/>
    <property type="match status" value="1"/>
</dbReference>
<dbReference type="AlphaFoldDB" id="A0A0Q9YJM7"/>
<dbReference type="SMART" id="SM00421">
    <property type="entry name" value="HTH_LUXR"/>
    <property type="match status" value="1"/>
</dbReference>
<dbReference type="PROSITE" id="PS00622">
    <property type="entry name" value="HTH_LUXR_1"/>
    <property type="match status" value="1"/>
</dbReference>
<reference evidence="6" key="2">
    <citation type="journal article" date="2016" name="Genome Announc.">
        <title>Draft Genome Sequences of Two Novel Amoeba-Resistant Intranuclear Bacteria, 'Candidatus Berkiella cookevillensis' and 'Candidatus Berkiella aquae'.</title>
        <authorList>
            <person name="Mehari Y.T."/>
            <person name="Arivett B.A."/>
            <person name="Farone A.L."/>
            <person name="Gunderson J.H."/>
            <person name="Farone M.B."/>
        </authorList>
    </citation>
    <scope>NUCLEOTIDE SEQUENCE</scope>
    <source>
        <strain evidence="6">HT99</strain>
    </source>
</reference>
<dbReference type="OrthoDB" id="5654355at2"/>
<dbReference type="InterPro" id="IPR036388">
    <property type="entry name" value="WH-like_DNA-bd_sf"/>
</dbReference>
<reference evidence="6" key="3">
    <citation type="submission" date="2021-06" db="EMBL/GenBank/DDBJ databases">
        <title>Genomic Description and Analysis of Intracellular Bacteria, Candidatus Berkiella cookevillensis and Candidatus Berkiella aquae.</title>
        <authorList>
            <person name="Kidane D.T."/>
            <person name="Mehari Y.T."/>
            <person name="Rice F.C."/>
            <person name="Arivett B.A."/>
            <person name="Farone A.L."/>
            <person name="Berk S.G."/>
            <person name="Farone M.B."/>
        </authorList>
    </citation>
    <scope>NUCLEOTIDE SEQUENCE</scope>
    <source>
        <strain evidence="6">HT99</strain>
    </source>
</reference>